<organism evidence="1 2">
    <name type="scientific">Pseudonocardia nematodicida</name>
    <dbReference type="NCBI Taxonomy" id="1206997"/>
    <lineage>
        <taxon>Bacteria</taxon>
        <taxon>Bacillati</taxon>
        <taxon>Actinomycetota</taxon>
        <taxon>Actinomycetes</taxon>
        <taxon>Pseudonocardiales</taxon>
        <taxon>Pseudonocardiaceae</taxon>
        <taxon>Pseudonocardia</taxon>
    </lineage>
</organism>
<proteinExistence type="predicted"/>
<comment type="caution">
    <text evidence="1">The sequence shown here is derived from an EMBL/GenBank/DDBJ whole genome shotgun (WGS) entry which is preliminary data.</text>
</comment>
<protein>
    <submittedName>
        <fullName evidence="1">Uncharacterized protein</fullName>
    </submittedName>
</protein>
<dbReference type="EMBL" id="JBEDNQ010000006">
    <property type="protein sequence ID" value="MEQ3551849.1"/>
    <property type="molecule type" value="Genomic_DNA"/>
</dbReference>
<evidence type="ECO:0000313" key="1">
    <source>
        <dbReference type="EMBL" id="MEQ3551849.1"/>
    </source>
</evidence>
<sequence>MELLLTSLLVIPGVALLGLMAAHPLFELWDAVASERTAKAAARDAAGAAECTPVRPAPVTVATPADDVTDLRNRIPAQRRPRAVVPARA</sequence>
<name>A0ABV1KBJ9_9PSEU</name>
<gene>
    <name evidence="1" type="ORF">WIS52_15355</name>
</gene>
<dbReference type="Proteomes" id="UP001494902">
    <property type="component" value="Unassembled WGS sequence"/>
</dbReference>
<reference evidence="1 2" key="1">
    <citation type="submission" date="2024-03" db="EMBL/GenBank/DDBJ databases">
        <title>Draft genome sequence of Pseudonocardia nematodicida JCM 31783.</title>
        <authorList>
            <person name="Butdee W."/>
            <person name="Duangmal K."/>
        </authorList>
    </citation>
    <scope>NUCLEOTIDE SEQUENCE [LARGE SCALE GENOMIC DNA]</scope>
    <source>
        <strain evidence="1 2">JCM 31783</strain>
    </source>
</reference>
<keyword evidence="2" id="KW-1185">Reference proteome</keyword>
<accession>A0ABV1KBJ9</accession>
<evidence type="ECO:0000313" key="2">
    <source>
        <dbReference type="Proteomes" id="UP001494902"/>
    </source>
</evidence>
<dbReference type="RefSeq" id="WP_349298929.1">
    <property type="nucleotide sequence ID" value="NZ_JBEDNQ010000006.1"/>
</dbReference>